<evidence type="ECO:0008006" key="3">
    <source>
        <dbReference type="Google" id="ProtNLM"/>
    </source>
</evidence>
<accession>A0A1X6Y5I6</accession>
<evidence type="ECO:0000313" key="1">
    <source>
        <dbReference type="EMBL" id="SLN11357.1"/>
    </source>
</evidence>
<dbReference type="InterPro" id="IPR011009">
    <property type="entry name" value="Kinase-like_dom_sf"/>
</dbReference>
<dbReference type="SUPFAM" id="SSF56112">
    <property type="entry name" value="Protein kinase-like (PK-like)"/>
    <property type="match status" value="1"/>
</dbReference>
<name>A0A1X6Y5I6_9RHOB</name>
<sequence>MFERPGFKDAVADASSIFFVDGKDRKNDITLILSNKDFPETVRNACELAISVHQRLDANEQRHVLVPLLEGVYGGQSYAVFSRLESFSKNKALRFAQKRFLQPKIADWLAALAVQTTTYCDTHKEVERAFIEPFEYLAEEIKLPNAIRKFSETYLSADIGTRFQLFTTVHHGDFWSGNILSTRGAFPGFGFLTGDFRIIDWGTARLDGFPCIDIIRFANSSNRNTKAAGQIVRNYADAIEISHEEVALYAMASLGRLGLDRDQFPKSRFLAMTERIFDFLCVNDFA</sequence>
<proteinExistence type="predicted"/>
<evidence type="ECO:0000313" key="2">
    <source>
        <dbReference type="Proteomes" id="UP000193207"/>
    </source>
</evidence>
<keyword evidence="2" id="KW-1185">Reference proteome</keyword>
<dbReference type="Gene3D" id="3.90.1200.10">
    <property type="match status" value="1"/>
</dbReference>
<organism evidence="1 2">
    <name type="scientific">Roseovarius halotolerans</name>
    <dbReference type="NCBI Taxonomy" id="505353"/>
    <lineage>
        <taxon>Bacteria</taxon>
        <taxon>Pseudomonadati</taxon>
        <taxon>Pseudomonadota</taxon>
        <taxon>Alphaproteobacteria</taxon>
        <taxon>Rhodobacterales</taxon>
        <taxon>Roseobacteraceae</taxon>
        <taxon>Roseovarius</taxon>
    </lineage>
</organism>
<dbReference type="Proteomes" id="UP000193207">
    <property type="component" value="Unassembled WGS sequence"/>
</dbReference>
<dbReference type="AlphaFoldDB" id="A0A1X6Y5I6"/>
<gene>
    <name evidence="1" type="ORF">ROH8110_00093</name>
</gene>
<protein>
    <recommendedName>
        <fullName evidence="3">Phosphotransferase enzyme family protein</fullName>
    </recommendedName>
</protein>
<reference evidence="1 2" key="1">
    <citation type="submission" date="2017-03" db="EMBL/GenBank/DDBJ databases">
        <authorList>
            <person name="Afonso C.L."/>
            <person name="Miller P.J."/>
            <person name="Scott M.A."/>
            <person name="Spackman E."/>
            <person name="Goraichik I."/>
            <person name="Dimitrov K.M."/>
            <person name="Suarez D.L."/>
            <person name="Swayne D.E."/>
        </authorList>
    </citation>
    <scope>NUCLEOTIDE SEQUENCE [LARGE SCALE GENOMIC DNA]</scope>
    <source>
        <strain evidence="1 2">CECT 8110</strain>
    </source>
</reference>
<dbReference type="EMBL" id="FWFU01000001">
    <property type="protein sequence ID" value="SLN11357.1"/>
    <property type="molecule type" value="Genomic_DNA"/>
</dbReference>